<dbReference type="eggNOG" id="KOG0017">
    <property type="taxonomic scope" value="Eukaryota"/>
</dbReference>
<feature type="compositionally biased region" description="Basic residues" evidence="1">
    <location>
        <begin position="127"/>
        <end position="136"/>
    </location>
</feature>
<dbReference type="PANTHER" id="PTHR40628">
    <property type="entry name" value="CHROMO DOMAIN-CONTAINING PROTEIN"/>
    <property type="match status" value="1"/>
</dbReference>
<proteinExistence type="predicted"/>
<feature type="compositionally biased region" description="Low complexity" evidence="1">
    <location>
        <begin position="8"/>
        <end position="17"/>
    </location>
</feature>
<dbReference type="AlphaFoldDB" id="T0QR52"/>
<protein>
    <recommendedName>
        <fullName evidence="2">Retrovirus-related Pol polyprotein from transposon TNT 1-94-like beta-barrel domain-containing protein</fullName>
    </recommendedName>
</protein>
<dbReference type="InParanoid" id="T0QR52"/>
<feature type="region of interest" description="Disordered" evidence="1">
    <location>
        <begin position="99"/>
        <end position="216"/>
    </location>
</feature>
<feature type="compositionally biased region" description="Basic residues" evidence="1">
    <location>
        <begin position="165"/>
        <end position="177"/>
    </location>
</feature>
<feature type="region of interest" description="Disordered" evidence="1">
    <location>
        <begin position="1"/>
        <end position="49"/>
    </location>
</feature>
<feature type="domain" description="Retrovirus-related Pol polyprotein from transposon TNT 1-94-like beta-barrel" evidence="2">
    <location>
        <begin position="428"/>
        <end position="510"/>
    </location>
</feature>
<sequence length="629" mass="67950">MSPHTPFSSTSSSSSSSEPDGSRYARLDGAHRQRSTRAPRQGQQSQATSGSATCRYCWFAFGERLPHSTDRCRLLARAFSNNPVPRDFKLPPALATLQRVRLQAPYPKRDGTQKRKERSSSGSDRPRGKRRARRRKVDSDTSSDDSRSDRSRKVRRDNRREGRRDRRSRSQQRRSSSRARDSVAGRNVGHSDAPGNGNNNMTRSTAFAVSSSSSSQTRESLSATALVVASTPTTTAQTVEPRSPVMSEMTQTLPTLASQPATSTTSVASLGATSHQRTAPVVSASTGNSTFGEAPSSQVPATAVPVAASTPTLPPASTSVERADLTALSSVSSADSDVTLHPWTRSPHRNPAHVTHELQSGPLLPLAHELPSLDWLLFSVPSPLDGPTRCEGVEISPLVIQRIGNEYGLLSTATSRVTTPHVLYDRKWIIDSGASAHSTPHADWFVQFLPHESLLRVGDNHGLRVRGVGMVKFTVVVVDSTGATTSREVTLRQVLYVPELKFNLFSVGAAFLDRLKPDFGSEVLSHLILLDSPTGQAIEAPRSSSTRLYAFPCSPCPGLVSAIVDDTTTSTPYHGHRAILAVAQSIQHGLAASTTQRFSDELHGFRNGHALWNGPEASTVPFLADMFSG</sequence>
<dbReference type="InterPro" id="IPR054722">
    <property type="entry name" value="PolX-like_BBD"/>
</dbReference>
<dbReference type="Pfam" id="PF22936">
    <property type="entry name" value="Pol_BBD"/>
    <property type="match status" value="1"/>
</dbReference>
<keyword evidence="4" id="KW-1185">Reference proteome</keyword>
<dbReference type="VEuPathDB" id="FungiDB:SDRG_06488"/>
<dbReference type="PANTHER" id="PTHR40628:SF1">
    <property type="entry name" value="CHROMO DOMAIN-CONTAINING PROTEIN"/>
    <property type="match status" value="1"/>
</dbReference>
<reference evidence="3 4" key="1">
    <citation type="submission" date="2012-04" db="EMBL/GenBank/DDBJ databases">
        <title>The Genome Sequence of Saprolegnia declina VS20.</title>
        <authorList>
            <consortium name="The Broad Institute Genome Sequencing Platform"/>
            <person name="Russ C."/>
            <person name="Nusbaum C."/>
            <person name="Tyler B."/>
            <person name="van West P."/>
            <person name="Dieguez-Uribeondo J."/>
            <person name="de Bruijn I."/>
            <person name="Tripathy S."/>
            <person name="Jiang R."/>
            <person name="Young S.K."/>
            <person name="Zeng Q."/>
            <person name="Gargeya S."/>
            <person name="Fitzgerald M."/>
            <person name="Haas B."/>
            <person name="Abouelleil A."/>
            <person name="Alvarado L."/>
            <person name="Arachchi H.M."/>
            <person name="Berlin A."/>
            <person name="Chapman S.B."/>
            <person name="Goldberg J."/>
            <person name="Griggs A."/>
            <person name="Gujja S."/>
            <person name="Hansen M."/>
            <person name="Howarth C."/>
            <person name="Imamovic A."/>
            <person name="Larimer J."/>
            <person name="McCowen C."/>
            <person name="Montmayeur A."/>
            <person name="Murphy C."/>
            <person name="Neiman D."/>
            <person name="Pearson M."/>
            <person name="Priest M."/>
            <person name="Roberts A."/>
            <person name="Saif S."/>
            <person name="Shea T."/>
            <person name="Sisk P."/>
            <person name="Sykes S."/>
            <person name="Wortman J."/>
            <person name="Nusbaum C."/>
            <person name="Birren B."/>
        </authorList>
    </citation>
    <scope>NUCLEOTIDE SEQUENCE [LARGE SCALE GENOMIC DNA]</scope>
    <source>
        <strain evidence="3 4">VS20</strain>
    </source>
</reference>
<organism evidence="3 4">
    <name type="scientific">Saprolegnia diclina (strain VS20)</name>
    <dbReference type="NCBI Taxonomy" id="1156394"/>
    <lineage>
        <taxon>Eukaryota</taxon>
        <taxon>Sar</taxon>
        <taxon>Stramenopiles</taxon>
        <taxon>Oomycota</taxon>
        <taxon>Saprolegniomycetes</taxon>
        <taxon>Saprolegniales</taxon>
        <taxon>Saprolegniaceae</taxon>
        <taxon>Saprolegnia</taxon>
    </lineage>
</organism>
<feature type="compositionally biased region" description="Basic and acidic residues" evidence="1">
    <location>
        <begin position="20"/>
        <end position="31"/>
    </location>
</feature>
<dbReference type="STRING" id="1156394.T0QR52"/>
<evidence type="ECO:0000259" key="2">
    <source>
        <dbReference type="Pfam" id="PF22936"/>
    </source>
</evidence>
<accession>T0QR52</accession>
<feature type="compositionally biased region" description="Low complexity" evidence="1">
    <location>
        <begin position="204"/>
        <end position="216"/>
    </location>
</feature>
<evidence type="ECO:0000256" key="1">
    <source>
        <dbReference type="SAM" id="MobiDB-lite"/>
    </source>
</evidence>
<dbReference type="Proteomes" id="UP000030762">
    <property type="component" value="Unassembled WGS sequence"/>
</dbReference>
<dbReference type="GeneID" id="19947215"/>
<dbReference type="EMBL" id="JH767148">
    <property type="protein sequence ID" value="EQC36385.1"/>
    <property type="molecule type" value="Genomic_DNA"/>
</dbReference>
<gene>
    <name evidence="3" type="ORF">SDRG_06488</name>
</gene>
<evidence type="ECO:0000313" key="3">
    <source>
        <dbReference type="EMBL" id="EQC36385.1"/>
    </source>
</evidence>
<name>T0QR52_SAPDV</name>
<dbReference type="RefSeq" id="XP_008610491.1">
    <property type="nucleotide sequence ID" value="XM_008612269.1"/>
</dbReference>
<evidence type="ECO:0000313" key="4">
    <source>
        <dbReference type="Proteomes" id="UP000030762"/>
    </source>
</evidence>
<dbReference type="OrthoDB" id="124514at2759"/>